<dbReference type="PANTHER" id="PTHR37558:SF1">
    <property type="entry name" value="HTH CENPB-TYPE DOMAIN-CONTAINING PROTEIN"/>
    <property type="match status" value="1"/>
</dbReference>
<dbReference type="PANTHER" id="PTHR37558">
    <property type="entry name" value="HTH CENPB-TYPE DOMAIN-CONTAINING PROTEIN"/>
    <property type="match status" value="1"/>
</dbReference>
<evidence type="ECO:0000313" key="1">
    <source>
        <dbReference type="EMBL" id="KAH9384322.1"/>
    </source>
</evidence>
<keyword evidence="2" id="KW-1185">Reference proteome</keyword>
<reference evidence="1 2" key="1">
    <citation type="journal article" date="2020" name="Cell">
        <title>Large-Scale Comparative Analyses of Tick Genomes Elucidate Their Genetic Diversity and Vector Capacities.</title>
        <authorList>
            <consortium name="Tick Genome and Microbiome Consortium (TIGMIC)"/>
            <person name="Jia N."/>
            <person name="Wang J."/>
            <person name="Shi W."/>
            <person name="Du L."/>
            <person name="Sun Y."/>
            <person name="Zhan W."/>
            <person name="Jiang J.F."/>
            <person name="Wang Q."/>
            <person name="Zhang B."/>
            <person name="Ji P."/>
            <person name="Bell-Sakyi L."/>
            <person name="Cui X.M."/>
            <person name="Yuan T.T."/>
            <person name="Jiang B.G."/>
            <person name="Yang W.F."/>
            <person name="Lam T.T."/>
            <person name="Chang Q.C."/>
            <person name="Ding S.J."/>
            <person name="Wang X.J."/>
            <person name="Zhu J.G."/>
            <person name="Ruan X.D."/>
            <person name="Zhao L."/>
            <person name="Wei J.T."/>
            <person name="Ye R.Z."/>
            <person name="Que T.C."/>
            <person name="Du C.H."/>
            <person name="Zhou Y.H."/>
            <person name="Cheng J.X."/>
            <person name="Dai P.F."/>
            <person name="Guo W.B."/>
            <person name="Han X.H."/>
            <person name="Huang E.J."/>
            <person name="Li L.F."/>
            <person name="Wei W."/>
            <person name="Gao Y.C."/>
            <person name="Liu J.Z."/>
            <person name="Shao H.Z."/>
            <person name="Wang X."/>
            <person name="Wang C.C."/>
            <person name="Yang T.C."/>
            <person name="Huo Q.B."/>
            <person name="Li W."/>
            <person name="Chen H.Y."/>
            <person name="Chen S.E."/>
            <person name="Zhou L.G."/>
            <person name="Ni X.B."/>
            <person name="Tian J.H."/>
            <person name="Sheng Y."/>
            <person name="Liu T."/>
            <person name="Pan Y.S."/>
            <person name="Xia L.Y."/>
            <person name="Li J."/>
            <person name="Zhao F."/>
            <person name="Cao W.C."/>
        </authorList>
    </citation>
    <scope>NUCLEOTIDE SEQUENCE [LARGE SCALE GENOMIC DNA]</scope>
    <source>
        <strain evidence="1">HaeL-2018</strain>
    </source>
</reference>
<dbReference type="Proteomes" id="UP000821853">
    <property type="component" value="Unassembled WGS sequence"/>
</dbReference>
<dbReference type="AlphaFoldDB" id="A0A9J6HB67"/>
<organism evidence="1 2">
    <name type="scientific">Haemaphysalis longicornis</name>
    <name type="common">Bush tick</name>
    <dbReference type="NCBI Taxonomy" id="44386"/>
    <lineage>
        <taxon>Eukaryota</taxon>
        <taxon>Metazoa</taxon>
        <taxon>Ecdysozoa</taxon>
        <taxon>Arthropoda</taxon>
        <taxon>Chelicerata</taxon>
        <taxon>Arachnida</taxon>
        <taxon>Acari</taxon>
        <taxon>Parasitiformes</taxon>
        <taxon>Ixodida</taxon>
        <taxon>Ixodoidea</taxon>
        <taxon>Ixodidae</taxon>
        <taxon>Haemaphysalinae</taxon>
        <taxon>Haemaphysalis</taxon>
    </lineage>
</organism>
<gene>
    <name evidence="1" type="ORF">HPB48_026315</name>
</gene>
<dbReference type="EMBL" id="JABSTR010002090">
    <property type="protein sequence ID" value="KAH9384322.1"/>
    <property type="molecule type" value="Genomic_DNA"/>
</dbReference>
<sequence length="151" mass="17425">MANPKAQATRARFTVEDDINLLKEICAENPFKDTKAWPVIVKNIEAGTNRIFTVRTIRNRSDLLLAQFVHEDRTNLKISAAFICKFYHLRFLTESVAFASLPVTCHLQKFMRYVTGPVLKSSTMRNTTCCKIRLTWQRSSVIRISGRRCEK</sequence>
<dbReference type="OrthoDB" id="6510063at2759"/>
<proteinExistence type="predicted"/>
<comment type="caution">
    <text evidence="1">The sequence shown here is derived from an EMBL/GenBank/DDBJ whole genome shotgun (WGS) entry which is preliminary data.</text>
</comment>
<accession>A0A9J6HB67</accession>
<protein>
    <submittedName>
        <fullName evidence="1">Uncharacterized protein</fullName>
    </submittedName>
</protein>
<name>A0A9J6HB67_HAELO</name>
<dbReference type="VEuPathDB" id="VectorBase:HLOH_050686"/>
<evidence type="ECO:0000313" key="2">
    <source>
        <dbReference type="Proteomes" id="UP000821853"/>
    </source>
</evidence>